<evidence type="ECO:0000256" key="2">
    <source>
        <dbReference type="SAM" id="MobiDB-lite"/>
    </source>
</evidence>
<sequence length="974" mass="105113">MEPLRLTPAARIGSPNHFQKPTAFHVEIAAVSSSSISQSWLRLSPVERDTPTTKQQPAGRPPQTNPDGQRAPISVDPKGTLERSQLEEYTTATTPTATTTTGAFPTNSEMPPQPPGNLLKLPTLLLPSEAGEASEADPVDSLETVQSAPVPTPGEHPAAAEADASRPAPPPVALKKFTLREVALHNHARDCWIAIDNDVYDCTDFAVKHPGGAKILLGVAGKDATKKFDKYHRRYLLEKYKPALRVGVLDEIPLFLASTLSVKTISIHGPQITQGIDGVACYPKLLLIRTSHEEPGLTAHRGRGRSHVPCQWRPASNDVAIIIVTDGDTFRPARLGSWHLKKAMTPQIVLLSLLLTRAATAQPPQQVIAALTSLQSGYQDPITTNMLPPFSPVQARPVSPAVHKMAVTAAALASTILASPAAAAAAAQTVDLNWYPPSSSQINNLTAALDPANAAYGFIFNSSQTPAGVDYSTYNWCNMPHARKTEYVVPPKGQYVLKYVEVVSRLIINYKPGPMILWFHSLVPKAIQTNTSRFSMQMQRHHKRTPYASNSFPVEPYPWNCDDQGLFYYGAPFGESSDGPPPGGPIRPPRPRAAPAPAPGGPYPAGPPGHHHQDPSHQPAAAFWRGTISPINPFTPKGWQGTCQFPQITAGGLDDSFVHGRDLYAVYHDLLNFLPATTKSPRGDVAFRVTNNVITSQVAGMFIGGMFPSLTAQAVPLLIQATGIDSLEPQYSCPTASSLFSSIKSPAKNARWAEHLARAAPLYAQLDPIAGLDPNNDNLGFHASFDHYYDNLSARQCHAKPFPCKAGGQQGTSPAQQCVTQAQADAVYRLGQWEYSHIYRDAGPETLAASAASLGVWIAELASHLRGKMEGTGNGDGLLYLHNFAHDGSTSRLLSVLQIDHMVWPGMGAEIVFELWQKVKTGLWHVRVLFGGKVLRSSNPSLGLMDMLPAETLLAYFDGLVGKNASLVRSKCGA</sequence>
<dbReference type="Gene3D" id="3.10.120.10">
    <property type="entry name" value="Cytochrome b5-like heme/steroid binding domain"/>
    <property type="match status" value="1"/>
</dbReference>
<name>A0A9P8XVQ8_9PEZI</name>
<dbReference type="EMBL" id="JAGTJQ010000010">
    <property type="protein sequence ID" value="KAH7021421.1"/>
    <property type="molecule type" value="Genomic_DNA"/>
</dbReference>
<dbReference type="PROSITE" id="PS50255">
    <property type="entry name" value="CYTOCHROME_B5_2"/>
    <property type="match status" value="1"/>
</dbReference>
<keyword evidence="5" id="KW-1185">Reference proteome</keyword>
<dbReference type="SMART" id="SM01117">
    <property type="entry name" value="Cyt-b5"/>
    <property type="match status" value="1"/>
</dbReference>
<dbReference type="InterPro" id="IPR001199">
    <property type="entry name" value="Cyt_B5-like_heme/steroid-bd"/>
</dbReference>
<dbReference type="OrthoDB" id="10262962at2759"/>
<feature type="region of interest" description="Disordered" evidence="2">
    <location>
        <begin position="572"/>
        <end position="618"/>
    </location>
</feature>
<dbReference type="Proteomes" id="UP000756346">
    <property type="component" value="Unassembled WGS sequence"/>
</dbReference>
<organism evidence="4 5">
    <name type="scientific">Microdochium trichocladiopsis</name>
    <dbReference type="NCBI Taxonomy" id="1682393"/>
    <lineage>
        <taxon>Eukaryota</taxon>
        <taxon>Fungi</taxon>
        <taxon>Dikarya</taxon>
        <taxon>Ascomycota</taxon>
        <taxon>Pezizomycotina</taxon>
        <taxon>Sordariomycetes</taxon>
        <taxon>Xylariomycetidae</taxon>
        <taxon>Xylariales</taxon>
        <taxon>Microdochiaceae</taxon>
        <taxon>Microdochium</taxon>
    </lineage>
</organism>
<dbReference type="RefSeq" id="XP_046007622.1">
    <property type="nucleotide sequence ID" value="XM_046161478.1"/>
</dbReference>
<dbReference type="SUPFAM" id="SSF53254">
    <property type="entry name" value="Phosphoglycerate mutase-like"/>
    <property type="match status" value="1"/>
</dbReference>
<dbReference type="Pfam" id="PF00328">
    <property type="entry name" value="His_Phos_2"/>
    <property type="match status" value="1"/>
</dbReference>
<dbReference type="Pfam" id="PF00173">
    <property type="entry name" value="Cyt-b5"/>
    <property type="match status" value="1"/>
</dbReference>
<dbReference type="GeneID" id="70191024"/>
<evidence type="ECO:0000313" key="4">
    <source>
        <dbReference type="EMBL" id="KAH7021421.1"/>
    </source>
</evidence>
<dbReference type="InterPro" id="IPR000560">
    <property type="entry name" value="His_Pase_clade-2"/>
</dbReference>
<dbReference type="PANTHER" id="PTHR11567">
    <property type="entry name" value="ACID PHOSPHATASE-RELATED"/>
    <property type="match status" value="1"/>
</dbReference>
<comment type="caution">
    <text evidence="4">The sequence shown here is derived from an EMBL/GenBank/DDBJ whole genome shotgun (WGS) entry which is preliminary data.</text>
</comment>
<gene>
    <name evidence="4" type="ORF">B0I36DRAFT_393810</name>
</gene>
<evidence type="ECO:0000313" key="5">
    <source>
        <dbReference type="Proteomes" id="UP000756346"/>
    </source>
</evidence>
<feature type="domain" description="Cytochrome b5 heme-binding" evidence="3">
    <location>
        <begin position="174"/>
        <end position="250"/>
    </location>
</feature>
<accession>A0A9P8XVQ8</accession>
<dbReference type="SUPFAM" id="SSF55856">
    <property type="entry name" value="Cytochrome b5-like heme/steroid binding domain"/>
    <property type="match status" value="1"/>
</dbReference>
<feature type="region of interest" description="Disordered" evidence="2">
    <location>
        <begin position="34"/>
        <end position="169"/>
    </location>
</feature>
<dbReference type="PANTHER" id="PTHR11567:SF195">
    <property type="entry name" value="ACID PHOSPHATASE, PUTATIVE (AFU_ORTHOLOGUE AFUA_3G14570)-RELATED"/>
    <property type="match status" value="1"/>
</dbReference>
<evidence type="ECO:0000256" key="1">
    <source>
        <dbReference type="ARBA" id="ARBA00005375"/>
    </source>
</evidence>
<reference evidence="4" key="1">
    <citation type="journal article" date="2021" name="Nat. Commun.">
        <title>Genetic determinants of endophytism in the Arabidopsis root mycobiome.</title>
        <authorList>
            <person name="Mesny F."/>
            <person name="Miyauchi S."/>
            <person name="Thiergart T."/>
            <person name="Pickel B."/>
            <person name="Atanasova L."/>
            <person name="Karlsson M."/>
            <person name="Huettel B."/>
            <person name="Barry K.W."/>
            <person name="Haridas S."/>
            <person name="Chen C."/>
            <person name="Bauer D."/>
            <person name="Andreopoulos W."/>
            <person name="Pangilinan J."/>
            <person name="LaButti K."/>
            <person name="Riley R."/>
            <person name="Lipzen A."/>
            <person name="Clum A."/>
            <person name="Drula E."/>
            <person name="Henrissat B."/>
            <person name="Kohler A."/>
            <person name="Grigoriev I.V."/>
            <person name="Martin F.M."/>
            <person name="Hacquard S."/>
        </authorList>
    </citation>
    <scope>NUCLEOTIDE SEQUENCE</scope>
    <source>
        <strain evidence="4">MPI-CAGE-CH-0230</strain>
    </source>
</reference>
<feature type="compositionally biased region" description="Low complexity" evidence="2">
    <location>
        <begin position="90"/>
        <end position="106"/>
    </location>
</feature>
<dbReference type="AlphaFoldDB" id="A0A9P8XVQ8"/>
<proteinExistence type="inferred from homology"/>
<feature type="compositionally biased region" description="Low complexity" evidence="2">
    <location>
        <begin position="116"/>
        <end position="127"/>
    </location>
</feature>
<dbReference type="InterPro" id="IPR050645">
    <property type="entry name" value="Histidine_acid_phosphatase"/>
</dbReference>
<feature type="compositionally biased region" description="Low complexity" evidence="2">
    <location>
        <begin position="153"/>
        <end position="166"/>
    </location>
</feature>
<dbReference type="InterPro" id="IPR029033">
    <property type="entry name" value="His_PPase_superfam"/>
</dbReference>
<dbReference type="GO" id="GO:0016791">
    <property type="term" value="F:phosphatase activity"/>
    <property type="evidence" value="ECO:0007669"/>
    <property type="project" value="TreeGrafter"/>
</dbReference>
<feature type="compositionally biased region" description="Pro residues" evidence="2">
    <location>
        <begin position="579"/>
        <end position="607"/>
    </location>
</feature>
<dbReference type="Gene3D" id="3.40.50.1240">
    <property type="entry name" value="Phosphoglycerate mutase-like"/>
    <property type="match status" value="1"/>
</dbReference>
<protein>
    <submittedName>
        <fullName evidence="4">Histidine phosphatase superfamily</fullName>
    </submittedName>
</protein>
<dbReference type="InterPro" id="IPR036400">
    <property type="entry name" value="Cyt_B5-like_heme/steroid_sf"/>
</dbReference>
<comment type="similarity">
    <text evidence="1">Belongs to the histidine acid phosphatase family.</text>
</comment>
<evidence type="ECO:0000259" key="3">
    <source>
        <dbReference type="PROSITE" id="PS50255"/>
    </source>
</evidence>